<dbReference type="Proteomes" id="UP000317429">
    <property type="component" value="Chromosome"/>
</dbReference>
<dbReference type="SMART" id="SM01150">
    <property type="entry name" value="DUF1338"/>
    <property type="match status" value="1"/>
</dbReference>
<dbReference type="InterPro" id="IPR009770">
    <property type="entry name" value="HGLS"/>
</dbReference>
<dbReference type="Pfam" id="PF07063">
    <property type="entry name" value="HGLS"/>
    <property type="match status" value="1"/>
</dbReference>
<keyword evidence="9" id="KW-1185">Reference proteome</keyword>
<keyword evidence="3" id="KW-0560">Oxidoreductase</keyword>
<comment type="cofactor">
    <cofactor evidence="1">
        <name>Fe(2+)</name>
        <dbReference type="ChEBI" id="CHEBI:29033"/>
    </cofactor>
</comment>
<proteinExistence type="inferred from homology"/>
<dbReference type="OrthoDB" id="506370at2"/>
<evidence type="ECO:0000256" key="3">
    <source>
        <dbReference type="ARBA" id="ARBA00023002"/>
    </source>
</evidence>
<dbReference type="RefSeq" id="WP_145281810.1">
    <property type="nucleotide sequence ID" value="NZ_CP036291.1"/>
</dbReference>
<dbReference type="EMBL" id="CP036291">
    <property type="protein sequence ID" value="QDU87691.1"/>
    <property type="molecule type" value="Genomic_DNA"/>
</dbReference>
<evidence type="ECO:0000256" key="4">
    <source>
        <dbReference type="ARBA" id="ARBA00023004"/>
    </source>
</evidence>
<evidence type="ECO:0000256" key="2">
    <source>
        <dbReference type="ARBA" id="ARBA00022964"/>
    </source>
</evidence>
<dbReference type="PANTHER" id="PTHR31136">
    <property type="entry name" value="DUF1338 DOMAIN-CONTAINING PROTEIN"/>
    <property type="match status" value="1"/>
</dbReference>
<dbReference type="CDD" id="cd16350">
    <property type="entry name" value="VOC_like"/>
    <property type="match status" value="1"/>
</dbReference>
<organism evidence="8 9">
    <name type="scientific">Pirellulimonas nuda</name>
    <dbReference type="NCBI Taxonomy" id="2528009"/>
    <lineage>
        <taxon>Bacteria</taxon>
        <taxon>Pseudomonadati</taxon>
        <taxon>Planctomycetota</taxon>
        <taxon>Planctomycetia</taxon>
        <taxon>Pirellulales</taxon>
        <taxon>Lacipirellulaceae</taxon>
        <taxon>Pirellulimonas</taxon>
    </lineage>
</organism>
<gene>
    <name evidence="8" type="ORF">Pla175_10570</name>
</gene>
<dbReference type="PANTHER" id="PTHR31136:SF5">
    <property type="entry name" value="2-OXOADIPATE DIOXYGENASE_DECARBOXYLASE, CHLOROPLASTIC"/>
    <property type="match status" value="1"/>
</dbReference>
<reference evidence="8 9" key="1">
    <citation type="submission" date="2019-02" db="EMBL/GenBank/DDBJ databases">
        <title>Deep-cultivation of Planctomycetes and their phenomic and genomic characterization uncovers novel biology.</title>
        <authorList>
            <person name="Wiegand S."/>
            <person name="Jogler M."/>
            <person name="Boedeker C."/>
            <person name="Pinto D."/>
            <person name="Vollmers J."/>
            <person name="Rivas-Marin E."/>
            <person name="Kohn T."/>
            <person name="Peeters S.H."/>
            <person name="Heuer A."/>
            <person name="Rast P."/>
            <person name="Oberbeckmann S."/>
            <person name="Bunk B."/>
            <person name="Jeske O."/>
            <person name="Meyerdierks A."/>
            <person name="Storesund J.E."/>
            <person name="Kallscheuer N."/>
            <person name="Luecker S."/>
            <person name="Lage O.M."/>
            <person name="Pohl T."/>
            <person name="Merkel B.J."/>
            <person name="Hornburger P."/>
            <person name="Mueller R.-W."/>
            <person name="Bruemmer F."/>
            <person name="Labrenz M."/>
            <person name="Spormann A.M."/>
            <person name="Op den Camp H."/>
            <person name="Overmann J."/>
            <person name="Amann R."/>
            <person name="Jetten M.S.M."/>
            <person name="Mascher T."/>
            <person name="Medema M.H."/>
            <person name="Devos D.P."/>
            <person name="Kaster A.-K."/>
            <person name="Ovreas L."/>
            <person name="Rohde M."/>
            <person name="Galperin M.Y."/>
            <person name="Jogler C."/>
        </authorList>
    </citation>
    <scope>NUCLEOTIDE SEQUENCE [LARGE SCALE GENOMIC DNA]</scope>
    <source>
        <strain evidence="8 9">Pla175</strain>
    </source>
</reference>
<evidence type="ECO:0000256" key="7">
    <source>
        <dbReference type="ARBA" id="ARBA00035045"/>
    </source>
</evidence>
<keyword evidence="2" id="KW-0223">Dioxygenase</keyword>
<sequence length="268" mass="30055">MTTDQFFDRLWLDYTSMTPQAQQIRNAFEQRGEKIVNDHVAFRTLALEPIGIGRLEPHLLNLGYKRFEPYRFEEKKLSAWGYLPPDPGLPRVFLSELLVDELSPAAAAILRRIASEVDAGRVESPEVFWAGRLWPAVSWEEYQTLAAESEYAAWFAAIGVRPNHFTISVNHLHGMDQVEQVLQVVEGLGLPVNTSGGRVKGSPQVLLEQASTLADEVELEFAGGVKRTVPSCYYEFAKRYPDPHGKLFQGFVAASADKIFESTDAKRG</sequence>
<protein>
    <recommendedName>
        <fullName evidence="6">2-oxoadipate dioxygenase/decarboxylase</fullName>
        <ecNumber evidence="6">1.13.11.93</ecNumber>
    </recommendedName>
    <alternativeName>
        <fullName evidence="7">2-hydroxyglutarate synthase</fullName>
    </alternativeName>
</protein>
<evidence type="ECO:0000256" key="6">
    <source>
        <dbReference type="ARBA" id="ARBA00035023"/>
    </source>
</evidence>
<keyword evidence="4" id="KW-0408">Iron</keyword>
<evidence type="ECO:0000313" key="9">
    <source>
        <dbReference type="Proteomes" id="UP000317429"/>
    </source>
</evidence>
<evidence type="ECO:0000256" key="1">
    <source>
        <dbReference type="ARBA" id="ARBA00001954"/>
    </source>
</evidence>
<comment type="similarity">
    <text evidence="5">Belongs to the 2-oxoadipate dioxygenase/decarboxylase family.</text>
</comment>
<dbReference type="AlphaFoldDB" id="A0A518D877"/>
<dbReference type="GO" id="GO:0051213">
    <property type="term" value="F:dioxygenase activity"/>
    <property type="evidence" value="ECO:0007669"/>
    <property type="project" value="UniProtKB-KW"/>
</dbReference>
<dbReference type="Gene3D" id="3.10.180.50">
    <property type="match status" value="1"/>
</dbReference>
<dbReference type="KEGG" id="pnd:Pla175_10570"/>
<evidence type="ECO:0000256" key="5">
    <source>
        <dbReference type="ARBA" id="ARBA00035013"/>
    </source>
</evidence>
<name>A0A518D877_9BACT</name>
<dbReference type="EC" id="1.13.11.93" evidence="6"/>
<accession>A0A518D877</accession>
<evidence type="ECO:0000313" key="8">
    <source>
        <dbReference type="EMBL" id="QDU87691.1"/>
    </source>
</evidence>